<dbReference type="InterPro" id="IPR012334">
    <property type="entry name" value="Pectin_lyas_fold"/>
</dbReference>
<dbReference type="AlphaFoldDB" id="A0A4R6APP6"/>
<dbReference type="Gene3D" id="2.160.20.10">
    <property type="entry name" value="Single-stranded right-handed beta-helix, Pectin lyase-like"/>
    <property type="match status" value="1"/>
</dbReference>
<dbReference type="Proteomes" id="UP000294562">
    <property type="component" value="Unassembled WGS sequence"/>
</dbReference>
<dbReference type="SUPFAM" id="SSF49899">
    <property type="entry name" value="Concanavalin A-like lectins/glucanases"/>
    <property type="match status" value="3"/>
</dbReference>
<sequence>MDYSLVTGEKHAIEQAPDGSPVITVTSQEEYAAAMDSLQSTGGTVLVDTSGGAFRLDTHNVNAESRILVTSADPDVPAEILGMKVSRTSNITFTGLDFPPVEERDGPVQAAYFQNSINIQFADNTIRGDADGKLGIDTMEEAFGGGVFMRGCTDMVITNNVIDSVKTGIGTSNGTNTLLQGNILTGMQGDVFRVVSSVDTTVDSNVVDGLNGSSGDFNHPDMLQYYDNDPDEPVIRLTITNNYFNSGDTSYQGIYGGMNHDSGPYEDIRIENNMIITGSSNGVKIGWFEGVVIKDNTVLYNADAVSHKTMDEEFPDSSPPLISVYAGADVEVTGNIGNVMIRDEEKDGLTGSVVFENNFEVDYVNADAENHIDQIMVNVGMGGDKDIRDFQLLENSIAEGFGSSLSAQGDLGLLSLRAVTTANMPQCMTFMVHDAADGAVYTWTTADGRVFQGAQVDIAFTDLGNQEVTLEAVTADGESTSITRRVLIEDASLFEFDAETGFPAKGDNKAEDVYVLNGDAQIEASDDGSGRMVLDLDPDDSFSIARGMDQFVDLSKFSIMLEFRQQAPDVGGYIQSAGNILTKRGGFVLDVDAEGTLTLVAWDSDGVRHEVSTDPGVLLDTDWHCLTLSYDGAAGDESGLSLRLDDAEVARVEMSGSFDLSDRPIQVGALGNNPGIDAEVAGLRVVDIVTSCDAEVMDPLSLLSEAALTGIVIEEVSAPASEIAGIPLDDASGLEGTLVDQVDFDALDSEDGAAEGVTLVQGRNGLAIDFDGSEGQSFALGDLSDLEGAESFTVATSLRIDDMNDTGRILFLRGLLDMSVGKNGTLDLRTTLTNDAGERVTDRGLISGDAAADLGDGAFHRVVASYSGTDGVMSVWIDGELTYESALEGHVGEIAQTMIGNSWGDTFDGAVEGVSIFAEAVDAETVTLDHAAFSGIAELVSESAAPQYASLSDSELGESLIASEDFEGLIDPEADLVAADLIETETGQAIDFDGGEGQSFRLEGIDALEGAQSFTVATTLQVDDMSNAGQILKIRGLFDMAVNEDGTLDWSTTLKNEDGQSVKVRSLIAGDHAANLGDGQQHRVVASYDQDASEIQLWIDGDLADSASIDGEVGEIRQALLGNAWGDVFDGAIEDIAIFDQAADADLIESDYLQFDNTEVG</sequence>
<dbReference type="PROSITE" id="PS50093">
    <property type="entry name" value="PKD"/>
    <property type="match status" value="1"/>
</dbReference>
<name>A0A4R6APP6_9RHOB</name>
<keyword evidence="3" id="KW-1185">Reference proteome</keyword>
<dbReference type="OrthoDB" id="3938151at2"/>
<evidence type="ECO:0000313" key="2">
    <source>
        <dbReference type="EMBL" id="TDL86401.1"/>
    </source>
</evidence>
<feature type="domain" description="PKD" evidence="1">
    <location>
        <begin position="411"/>
        <end position="489"/>
    </location>
</feature>
<protein>
    <recommendedName>
        <fullName evidence="1">PKD domain-containing protein</fullName>
    </recommendedName>
</protein>
<dbReference type="RefSeq" id="WP_133343394.1">
    <property type="nucleotide sequence ID" value="NZ_SMZO01000031.1"/>
</dbReference>
<gene>
    <name evidence="2" type="ORF">E2L05_13300</name>
</gene>
<dbReference type="SUPFAM" id="SSF51126">
    <property type="entry name" value="Pectin lyase-like"/>
    <property type="match status" value="1"/>
</dbReference>
<dbReference type="Pfam" id="PF13385">
    <property type="entry name" value="Laminin_G_3"/>
    <property type="match status" value="2"/>
</dbReference>
<dbReference type="InterPro" id="IPR011050">
    <property type="entry name" value="Pectin_lyase_fold/virulence"/>
</dbReference>
<organism evidence="2 3">
    <name type="scientific">Meridianimarinicoccus aquatilis</name>
    <dbReference type="NCBI Taxonomy" id="2552766"/>
    <lineage>
        <taxon>Bacteria</taxon>
        <taxon>Pseudomonadati</taxon>
        <taxon>Pseudomonadota</taxon>
        <taxon>Alphaproteobacteria</taxon>
        <taxon>Rhodobacterales</taxon>
        <taxon>Paracoccaceae</taxon>
        <taxon>Meridianimarinicoccus</taxon>
    </lineage>
</organism>
<proteinExistence type="predicted"/>
<dbReference type="InterPro" id="IPR013320">
    <property type="entry name" value="ConA-like_dom_sf"/>
</dbReference>
<dbReference type="Gene3D" id="2.60.120.200">
    <property type="match status" value="3"/>
</dbReference>
<evidence type="ECO:0000313" key="3">
    <source>
        <dbReference type="Proteomes" id="UP000294562"/>
    </source>
</evidence>
<comment type="caution">
    <text evidence="2">The sequence shown here is derived from an EMBL/GenBank/DDBJ whole genome shotgun (WGS) entry which is preliminary data.</text>
</comment>
<dbReference type="InterPro" id="IPR000601">
    <property type="entry name" value="PKD_dom"/>
</dbReference>
<accession>A0A4R6APP6</accession>
<dbReference type="EMBL" id="SMZO01000031">
    <property type="protein sequence ID" value="TDL86401.1"/>
    <property type="molecule type" value="Genomic_DNA"/>
</dbReference>
<reference evidence="2 3" key="1">
    <citation type="submission" date="2019-03" db="EMBL/GenBank/DDBJ databases">
        <title>Rhodobacteraceae bacterium SM1902, a new member of the family Rhodobacteraceae isolated from Yantai.</title>
        <authorList>
            <person name="Sun Y."/>
        </authorList>
    </citation>
    <scope>NUCLEOTIDE SEQUENCE [LARGE SCALE GENOMIC DNA]</scope>
    <source>
        <strain evidence="2 3">SM1902</strain>
    </source>
</reference>
<evidence type="ECO:0000259" key="1">
    <source>
        <dbReference type="PROSITE" id="PS50093"/>
    </source>
</evidence>